<dbReference type="GO" id="GO:0005737">
    <property type="term" value="C:cytoplasm"/>
    <property type="evidence" value="ECO:0007669"/>
    <property type="project" value="UniProtKB-SubCell"/>
</dbReference>
<evidence type="ECO:0000256" key="4">
    <source>
        <dbReference type="HAMAP-Rule" id="MF_00909"/>
    </source>
</evidence>
<dbReference type="PROSITE" id="PS01134">
    <property type="entry name" value="FTSZ_1"/>
    <property type="match status" value="1"/>
</dbReference>
<dbReference type="PRINTS" id="PR00423">
    <property type="entry name" value="CELLDVISFTSZ"/>
</dbReference>
<comment type="similarity">
    <text evidence="1 4">Belongs to the FtsZ family.</text>
</comment>
<reference evidence="8 9" key="1">
    <citation type="submission" date="2013-12" db="EMBL/GenBank/DDBJ databases">
        <title>Comparative genomics of Petrotoga isolates.</title>
        <authorList>
            <person name="Nesbo C.L."/>
            <person name="Charchuk R."/>
            <person name="Chow K."/>
        </authorList>
    </citation>
    <scope>NUCLEOTIDE SEQUENCE [LARGE SCALE GENOMIC DNA]</scope>
    <source>
        <strain evidence="8 9">DSM 10691</strain>
    </source>
</reference>
<feature type="binding site" evidence="4">
    <location>
        <begin position="30"/>
        <end position="34"/>
    </location>
    <ligand>
        <name>GTP</name>
        <dbReference type="ChEBI" id="CHEBI:37565"/>
    </ligand>
</feature>
<comment type="caution">
    <text evidence="8">The sequence shown here is derived from an EMBL/GenBank/DDBJ whole genome shotgun (WGS) entry which is preliminary data.</text>
</comment>
<dbReference type="FunFam" id="3.40.50.1440:FF:000001">
    <property type="entry name" value="Cell division protein FtsZ"/>
    <property type="match status" value="1"/>
</dbReference>
<dbReference type="InterPro" id="IPR020805">
    <property type="entry name" value="Cell_div_FtsZ_CS"/>
</dbReference>
<dbReference type="GO" id="GO:0003924">
    <property type="term" value="F:GTPase activity"/>
    <property type="evidence" value="ECO:0007669"/>
    <property type="project" value="UniProtKB-UniRule"/>
</dbReference>
<dbReference type="Proteomes" id="UP000236199">
    <property type="component" value="Unassembled WGS sequence"/>
</dbReference>
<dbReference type="Pfam" id="PF12327">
    <property type="entry name" value="FtsZ_C"/>
    <property type="match status" value="1"/>
</dbReference>
<gene>
    <name evidence="4" type="primary">ftsZ</name>
    <name evidence="8" type="ORF">X928_06290</name>
</gene>
<dbReference type="GO" id="GO:0032153">
    <property type="term" value="C:cell division site"/>
    <property type="evidence" value="ECO:0007669"/>
    <property type="project" value="UniProtKB-UniRule"/>
</dbReference>
<evidence type="ECO:0000256" key="1">
    <source>
        <dbReference type="ARBA" id="ARBA00009690"/>
    </source>
</evidence>
<feature type="domain" description="Tubulin/FtsZ GTPase" evidence="6">
    <location>
        <begin position="22"/>
        <end position="213"/>
    </location>
</feature>
<dbReference type="InterPro" id="IPR018316">
    <property type="entry name" value="Tubulin/FtsZ_2-layer-sand-dom"/>
</dbReference>
<dbReference type="Pfam" id="PF00091">
    <property type="entry name" value="Tubulin"/>
    <property type="match status" value="1"/>
</dbReference>
<dbReference type="PANTHER" id="PTHR30314">
    <property type="entry name" value="CELL DIVISION PROTEIN FTSZ-RELATED"/>
    <property type="match status" value="1"/>
</dbReference>
<dbReference type="EMBL" id="AZRM01000027">
    <property type="protein sequence ID" value="PNR99869.1"/>
    <property type="molecule type" value="Genomic_DNA"/>
</dbReference>
<dbReference type="GO" id="GO:0051258">
    <property type="term" value="P:protein polymerization"/>
    <property type="evidence" value="ECO:0007669"/>
    <property type="project" value="UniProtKB-UniRule"/>
</dbReference>
<evidence type="ECO:0000259" key="6">
    <source>
        <dbReference type="SMART" id="SM00864"/>
    </source>
</evidence>
<feature type="binding site" evidence="4">
    <location>
        <position position="148"/>
    </location>
    <ligand>
        <name>GTP</name>
        <dbReference type="ChEBI" id="CHEBI:37565"/>
    </ligand>
</feature>
<feature type="domain" description="Tubulin/FtsZ 2-layer sandwich" evidence="7">
    <location>
        <begin position="215"/>
        <end position="331"/>
    </location>
</feature>
<dbReference type="CDD" id="cd02201">
    <property type="entry name" value="FtsZ_type1"/>
    <property type="match status" value="1"/>
</dbReference>
<dbReference type="HAMAP" id="MF_00909">
    <property type="entry name" value="FtsZ"/>
    <property type="match status" value="1"/>
</dbReference>
<dbReference type="GO" id="GO:0005525">
    <property type="term" value="F:GTP binding"/>
    <property type="evidence" value="ECO:0007669"/>
    <property type="project" value="UniProtKB-UniRule"/>
</dbReference>
<dbReference type="SUPFAM" id="SSF55307">
    <property type="entry name" value="Tubulin C-terminal domain-like"/>
    <property type="match status" value="1"/>
</dbReference>
<dbReference type="AlphaFoldDB" id="A0A2K1PAQ2"/>
<dbReference type="RefSeq" id="WP_103078936.1">
    <property type="nucleotide sequence ID" value="NZ_AZRM01000027.1"/>
</dbReference>
<feature type="binding site" evidence="4">
    <location>
        <begin position="117"/>
        <end position="119"/>
    </location>
    <ligand>
        <name>GTP</name>
        <dbReference type="ChEBI" id="CHEBI:37565"/>
    </ligand>
</feature>
<dbReference type="InterPro" id="IPR008280">
    <property type="entry name" value="Tub_FtsZ_C"/>
</dbReference>
<dbReference type="SUPFAM" id="SSF52490">
    <property type="entry name" value="Tubulin nucleotide-binding domain-like"/>
    <property type="match status" value="1"/>
</dbReference>
<keyword evidence="4" id="KW-0131">Cell cycle</keyword>
<dbReference type="InterPro" id="IPR024757">
    <property type="entry name" value="FtsZ_C"/>
</dbReference>
<feature type="binding site" evidence="4">
    <location>
        <position position="195"/>
    </location>
    <ligand>
        <name>GTP</name>
        <dbReference type="ChEBI" id="CHEBI:37565"/>
    </ligand>
</feature>
<keyword evidence="4" id="KW-0717">Septation</keyword>
<dbReference type="PANTHER" id="PTHR30314:SF3">
    <property type="entry name" value="MITOCHONDRIAL DIVISION PROTEIN FSZA"/>
    <property type="match status" value="1"/>
</dbReference>
<dbReference type="NCBIfam" id="TIGR00065">
    <property type="entry name" value="ftsZ"/>
    <property type="match status" value="1"/>
</dbReference>
<dbReference type="InterPro" id="IPR045061">
    <property type="entry name" value="FtsZ/CetZ"/>
</dbReference>
<evidence type="ECO:0000256" key="5">
    <source>
        <dbReference type="NCBIfam" id="TIGR00065"/>
    </source>
</evidence>
<comment type="subunit">
    <text evidence="4">Homodimer. Polymerizes to form a dynamic ring structure in a strictly GTP-dependent manner. Interacts directly with several other division proteins.</text>
</comment>
<protein>
    <recommendedName>
        <fullName evidence="4 5">Cell division protein FtsZ</fullName>
    </recommendedName>
</protein>
<sequence>MPFEMEEINKRDKLFSRKTSYKIKVIGVGGAGNNAIQRMIKKGIDDVELVSANTDVQVLESNDAPTKIQLGKELTKGLGAGGDPEIGKKSALESQDDLKETLKDTDLLFITAGLGGGTGTGAVPIIADLATQMGILTVAIVTLPFHFEGSTKERIALKGFQETKKYVDSLIKISNDKLIDNDDDIPIDKAFEKADEILIQAITGISDLITKPGMINLDFADVASVLRIKGSAMLGIGLAKGEKRAEEAIKNALNSKILEDPVRNATAALVNIAGKTPTTQDVKIVNEILRSYAIDDAKLKMGITVIDLPPEVIKVTVIASGYDKLPGEENYLDLYEQPALYRQFGKGVVAEEISKLNKYLQDHVEEIPGEEVQQQQ</sequence>
<proteinExistence type="inferred from homology"/>
<dbReference type="OrthoDB" id="9813375at2"/>
<keyword evidence="4" id="KW-0963">Cytoplasm</keyword>
<comment type="function">
    <text evidence="4">Essential cell division protein that forms a contractile ring structure (Z ring) at the future cell division site. The regulation of the ring assembly controls the timing and the location of cell division. One of the functions of the FtsZ ring is to recruit other cell division proteins to the septum to produce a new cell wall between the dividing cells. Binds GTP and shows GTPase activity.</text>
</comment>
<keyword evidence="3 4" id="KW-0342">GTP-binding</keyword>
<dbReference type="InterPro" id="IPR000158">
    <property type="entry name" value="Cell_div_FtsZ"/>
</dbReference>
<accession>A0A2K1PAQ2</accession>
<evidence type="ECO:0000256" key="3">
    <source>
        <dbReference type="ARBA" id="ARBA00023134"/>
    </source>
</evidence>
<keyword evidence="2 4" id="KW-0547">Nucleotide-binding</keyword>
<evidence type="ECO:0000313" key="9">
    <source>
        <dbReference type="Proteomes" id="UP000236199"/>
    </source>
</evidence>
<keyword evidence="9" id="KW-1185">Reference proteome</keyword>
<evidence type="ECO:0000313" key="8">
    <source>
        <dbReference type="EMBL" id="PNR99869.1"/>
    </source>
</evidence>
<dbReference type="GO" id="GO:0043093">
    <property type="term" value="P:FtsZ-dependent cytokinesis"/>
    <property type="evidence" value="ECO:0007669"/>
    <property type="project" value="UniProtKB-UniRule"/>
</dbReference>
<dbReference type="SMART" id="SM00864">
    <property type="entry name" value="Tubulin"/>
    <property type="match status" value="1"/>
</dbReference>
<organism evidence="8 9">
    <name type="scientific">Petrotoga miotherma DSM 10691</name>
    <dbReference type="NCBI Taxonomy" id="1434326"/>
    <lineage>
        <taxon>Bacteria</taxon>
        <taxon>Thermotogati</taxon>
        <taxon>Thermotogota</taxon>
        <taxon>Thermotogae</taxon>
        <taxon>Petrotogales</taxon>
        <taxon>Petrotogaceae</taxon>
        <taxon>Petrotoga</taxon>
    </lineage>
</organism>
<comment type="subcellular location">
    <subcellularLocation>
        <location evidence="4">Cytoplasm</location>
    </subcellularLocation>
    <text evidence="4">Assembles at midcell at the inner surface of the cytoplasmic membrane.</text>
</comment>
<dbReference type="SMART" id="SM00865">
    <property type="entry name" value="Tubulin_C"/>
    <property type="match status" value="1"/>
</dbReference>
<name>A0A2K1PAQ2_9BACT</name>
<dbReference type="Gene3D" id="3.40.50.1440">
    <property type="entry name" value="Tubulin/FtsZ, GTPase domain"/>
    <property type="match status" value="1"/>
</dbReference>
<evidence type="ECO:0000256" key="2">
    <source>
        <dbReference type="ARBA" id="ARBA00022741"/>
    </source>
</evidence>
<keyword evidence="4 8" id="KW-0132">Cell division</keyword>
<evidence type="ECO:0000259" key="7">
    <source>
        <dbReference type="SMART" id="SM00865"/>
    </source>
</evidence>
<feature type="binding site" evidence="4">
    <location>
        <position position="152"/>
    </location>
    <ligand>
        <name>GTP</name>
        <dbReference type="ChEBI" id="CHEBI:37565"/>
    </ligand>
</feature>
<dbReference type="GO" id="GO:0000917">
    <property type="term" value="P:division septum assembly"/>
    <property type="evidence" value="ECO:0007669"/>
    <property type="project" value="UniProtKB-KW"/>
</dbReference>
<dbReference type="InterPro" id="IPR003008">
    <property type="entry name" value="Tubulin_FtsZ_GTPase"/>
</dbReference>
<dbReference type="InterPro" id="IPR036525">
    <property type="entry name" value="Tubulin/FtsZ_GTPase_sf"/>
</dbReference>